<dbReference type="PANTHER" id="PTHR34704">
    <property type="entry name" value="ATPASE"/>
    <property type="match status" value="1"/>
</dbReference>
<protein>
    <recommendedName>
        <fullName evidence="3">ATP-binding protein</fullName>
    </recommendedName>
</protein>
<dbReference type="InterPro" id="IPR027417">
    <property type="entry name" value="P-loop_NTPase"/>
</dbReference>
<keyword evidence="2" id="KW-1185">Reference proteome</keyword>
<accession>A0ABN3JK02</accession>
<comment type="caution">
    <text evidence="1">The sequence shown here is derived from an EMBL/GenBank/DDBJ whole genome shotgun (WGS) entry which is preliminary data.</text>
</comment>
<dbReference type="PANTHER" id="PTHR34704:SF1">
    <property type="entry name" value="ATPASE"/>
    <property type="match status" value="1"/>
</dbReference>
<evidence type="ECO:0008006" key="3">
    <source>
        <dbReference type="Google" id="ProtNLM"/>
    </source>
</evidence>
<dbReference type="Proteomes" id="UP001501638">
    <property type="component" value="Unassembled WGS sequence"/>
</dbReference>
<dbReference type="Gene3D" id="3.40.50.300">
    <property type="entry name" value="P-loop containing nucleotide triphosphate hydrolases"/>
    <property type="match status" value="1"/>
</dbReference>
<evidence type="ECO:0000313" key="2">
    <source>
        <dbReference type="Proteomes" id="UP001501638"/>
    </source>
</evidence>
<dbReference type="SUPFAM" id="SSF52540">
    <property type="entry name" value="P-loop containing nucleoside triphosphate hydrolases"/>
    <property type="match status" value="1"/>
</dbReference>
<evidence type="ECO:0000313" key="1">
    <source>
        <dbReference type="EMBL" id="GAA2430387.1"/>
    </source>
</evidence>
<reference evidence="1 2" key="1">
    <citation type="journal article" date="2019" name="Int. J. Syst. Evol. Microbiol.">
        <title>The Global Catalogue of Microorganisms (GCM) 10K type strain sequencing project: providing services to taxonomists for standard genome sequencing and annotation.</title>
        <authorList>
            <consortium name="The Broad Institute Genomics Platform"/>
            <consortium name="The Broad Institute Genome Sequencing Center for Infectious Disease"/>
            <person name="Wu L."/>
            <person name="Ma J."/>
        </authorList>
    </citation>
    <scope>NUCLEOTIDE SEQUENCE [LARGE SCALE GENOMIC DNA]</scope>
    <source>
        <strain evidence="1 2">JCM 6305</strain>
    </source>
</reference>
<dbReference type="RefSeq" id="WP_344320983.1">
    <property type="nucleotide sequence ID" value="NZ_BAAASZ010000008.1"/>
</dbReference>
<gene>
    <name evidence="1" type="ORF">GCM10010405_11520</name>
</gene>
<proteinExistence type="predicted"/>
<name>A0ABN3JK02_9ACTN</name>
<organism evidence="1 2">
    <name type="scientific">Streptomyces macrosporus</name>
    <dbReference type="NCBI Taxonomy" id="44032"/>
    <lineage>
        <taxon>Bacteria</taxon>
        <taxon>Bacillati</taxon>
        <taxon>Actinomycetota</taxon>
        <taxon>Actinomycetes</taxon>
        <taxon>Kitasatosporales</taxon>
        <taxon>Streptomycetaceae</taxon>
        <taxon>Streptomyces</taxon>
    </lineage>
</organism>
<dbReference type="EMBL" id="BAAASZ010000008">
    <property type="protein sequence ID" value="GAA2430387.1"/>
    <property type="molecule type" value="Genomic_DNA"/>
</dbReference>
<sequence length="501" mass="54856">MSRTDVLRHARPDIRKPAVVFDRDAEWEALTAFARDPRPVPGLGIVSGRLRQGKTYLLEALTRALDGFYFGAQEAAGTESLNRLGDQLALHTGTPSADRPRTWEDTVDALLALGDRRPLPVVVDEFPHLVRQCPSLPSVVHGAYRRLRDEGRDNHARLLLCGSDLPMMRRLFSRPSPLHGLADLELEVRPLDFRQAAAFWGIDDPRLAFSVHAIVGGTPAYRRDLVRDDAPAGPEDFDAWVCRTVLDSRTPIFWEAHHLLQEEADHQDRALCHSALAAVSLGCATIGGVADCLDTGLADVSHCLELLRASGLLRHEADAFRPSLTRLRIAEPLLAFEHAVVWPQRSALEQEGAADVWRRARAVFESAVAAPHFAQVCRDWAVGFAAPDTFGGEPGSASHGSLPRPEPGAALDAEVVVRGHRADDRPGALLSVGSARLHETMDLPHLERLRRLLALLAARGEDVGRTRPACYGGAGFTPALREAEARGDVVLVDLDRLHRGR</sequence>